<gene>
    <name evidence="1" type="ORF">M9H77_33219</name>
</gene>
<organism evidence="1 2">
    <name type="scientific">Catharanthus roseus</name>
    <name type="common">Madagascar periwinkle</name>
    <name type="synonym">Vinca rosea</name>
    <dbReference type="NCBI Taxonomy" id="4058"/>
    <lineage>
        <taxon>Eukaryota</taxon>
        <taxon>Viridiplantae</taxon>
        <taxon>Streptophyta</taxon>
        <taxon>Embryophyta</taxon>
        <taxon>Tracheophyta</taxon>
        <taxon>Spermatophyta</taxon>
        <taxon>Magnoliopsida</taxon>
        <taxon>eudicotyledons</taxon>
        <taxon>Gunneridae</taxon>
        <taxon>Pentapetalae</taxon>
        <taxon>asterids</taxon>
        <taxon>lamiids</taxon>
        <taxon>Gentianales</taxon>
        <taxon>Apocynaceae</taxon>
        <taxon>Rauvolfioideae</taxon>
        <taxon>Vinceae</taxon>
        <taxon>Catharanthinae</taxon>
        <taxon>Catharanthus</taxon>
    </lineage>
</organism>
<keyword evidence="2" id="KW-1185">Reference proteome</keyword>
<evidence type="ECO:0000313" key="2">
    <source>
        <dbReference type="Proteomes" id="UP001060085"/>
    </source>
</evidence>
<sequence length="158" mass="18319">MAFPSLNYPEVPKLFVHCLSFLDYIKNLRISLFNFLRPSEFDLNETPSIRLNRPPIAAILIREFPPVMKFSDRIADVGDGGGDLPKICAVCLYDFEGGDEEVRCLKNCKHIFHRNCLDRWIDHHQITCPLCRTLFVPSDLEDEFNQRLCDWNASEESI</sequence>
<proteinExistence type="predicted"/>
<comment type="caution">
    <text evidence="1">The sequence shown here is derived from an EMBL/GenBank/DDBJ whole genome shotgun (WGS) entry which is preliminary data.</text>
</comment>
<dbReference type="EMBL" id="CM044708">
    <property type="protein sequence ID" value="KAI5647214.1"/>
    <property type="molecule type" value="Genomic_DNA"/>
</dbReference>
<dbReference type="Proteomes" id="UP001060085">
    <property type="component" value="Linkage Group LG08"/>
</dbReference>
<accession>A0ACB9ZIR5</accession>
<evidence type="ECO:0000313" key="1">
    <source>
        <dbReference type="EMBL" id="KAI5647214.1"/>
    </source>
</evidence>
<protein>
    <submittedName>
        <fullName evidence="1">Uncharacterized protein</fullName>
    </submittedName>
</protein>
<reference evidence="2" key="1">
    <citation type="journal article" date="2023" name="Nat. Plants">
        <title>Single-cell RNA sequencing provides a high-resolution roadmap for understanding the multicellular compartmentation of specialized metabolism.</title>
        <authorList>
            <person name="Sun S."/>
            <person name="Shen X."/>
            <person name="Li Y."/>
            <person name="Li Y."/>
            <person name="Wang S."/>
            <person name="Li R."/>
            <person name="Zhang H."/>
            <person name="Shen G."/>
            <person name="Guo B."/>
            <person name="Wei J."/>
            <person name="Xu J."/>
            <person name="St-Pierre B."/>
            <person name="Chen S."/>
            <person name="Sun C."/>
        </authorList>
    </citation>
    <scope>NUCLEOTIDE SEQUENCE [LARGE SCALE GENOMIC DNA]</scope>
</reference>
<name>A0ACB9ZIR5_CATRO</name>